<reference evidence="1 2" key="1">
    <citation type="submission" date="2013-03" db="EMBL/GenBank/DDBJ databases">
        <authorList>
            <person name="Warren W."/>
            <person name="Wilson R.K."/>
        </authorList>
    </citation>
    <scope>NUCLEOTIDE SEQUENCE</scope>
</reference>
<name>A0A7N9C7C0_MACFA</name>
<protein>
    <submittedName>
        <fullName evidence="1">Uncharacterized protein</fullName>
    </submittedName>
</protein>
<keyword evidence="2" id="KW-1185">Reference proteome</keyword>
<evidence type="ECO:0000313" key="1">
    <source>
        <dbReference type="Ensembl" id="ENSMFAP00000046719.1"/>
    </source>
</evidence>
<dbReference type="PRINTS" id="PR02045">
    <property type="entry name" value="F138DOMAIN"/>
</dbReference>
<proteinExistence type="predicted"/>
<accession>A0A7N9C7C0</accession>
<dbReference type="PANTHER" id="PTHR46254:SF3">
    <property type="entry name" value="SECRETED PROTEIN"/>
    <property type="match status" value="1"/>
</dbReference>
<organism evidence="1 2">
    <name type="scientific">Macaca fascicularis</name>
    <name type="common">Crab-eating macaque</name>
    <name type="synonym">Cynomolgus monkey</name>
    <dbReference type="NCBI Taxonomy" id="9541"/>
    <lineage>
        <taxon>Eukaryota</taxon>
        <taxon>Metazoa</taxon>
        <taxon>Chordata</taxon>
        <taxon>Craniata</taxon>
        <taxon>Vertebrata</taxon>
        <taxon>Euteleostomi</taxon>
        <taxon>Mammalia</taxon>
        <taxon>Eutheria</taxon>
        <taxon>Euarchontoglires</taxon>
        <taxon>Primates</taxon>
        <taxon>Haplorrhini</taxon>
        <taxon>Catarrhini</taxon>
        <taxon>Cercopithecidae</taxon>
        <taxon>Cercopithecinae</taxon>
        <taxon>Macaca</taxon>
    </lineage>
</organism>
<evidence type="ECO:0000313" key="2">
    <source>
        <dbReference type="Proteomes" id="UP000233100"/>
    </source>
</evidence>
<dbReference type="AlphaFoldDB" id="A0A7N9C7C0"/>
<dbReference type="Ensembl" id="ENSMFAT00000087843.1">
    <property type="protein sequence ID" value="ENSMFAP00000046719.1"/>
    <property type="gene ID" value="ENSMFAG00000062421.1"/>
</dbReference>
<dbReference type="GeneTree" id="ENSGT00940000164709"/>
<reference evidence="1" key="2">
    <citation type="submission" date="2025-08" db="UniProtKB">
        <authorList>
            <consortium name="Ensembl"/>
        </authorList>
    </citation>
    <scope>IDENTIFICATION</scope>
</reference>
<dbReference type="PANTHER" id="PTHR46254">
    <property type="entry name" value="PROTEIN GVQW1-RELATED"/>
    <property type="match status" value="1"/>
</dbReference>
<reference evidence="1" key="3">
    <citation type="submission" date="2025-09" db="UniProtKB">
        <authorList>
            <consortium name="Ensembl"/>
        </authorList>
    </citation>
    <scope>IDENTIFICATION</scope>
</reference>
<dbReference type="Proteomes" id="UP000233100">
    <property type="component" value="Chromosome 1"/>
</dbReference>
<sequence>WHNLGSLQSLPPGFKQFSCLSLPSSWDYRHVSPCPANFVFLVETGFHHVGQAGFEFPTSGDLPTLASQSAGITGVSHVHPYRFNRFNTISIKQLLTFFTYLEKATLKFIWNQKRAHIAKTILSQKNKVGGIMLPDFKLCYKAIVTKTAWYWYNNRHTDQWNRIEISEIRPHLYNHLILIKHDKNKQWGKDSLFNIW</sequence>